<feature type="binding site" evidence="7">
    <location>
        <begin position="197"/>
        <end position="200"/>
    </location>
    <ligand>
        <name>substrate</name>
    </ligand>
</feature>
<keyword evidence="4 7" id="KW-0808">Transferase</keyword>
<dbReference type="EMBL" id="NRSH01000002">
    <property type="protein sequence ID" value="MBK1725522.1"/>
    <property type="molecule type" value="Genomic_DNA"/>
</dbReference>
<dbReference type="Gene3D" id="3.40.50.150">
    <property type="entry name" value="Vaccinia Virus protein VP39"/>
    <property type="match status" value="1"/>
</dbReference>
<feature type="binding site" evidence="7">
    <location>
        <position position="49"/>
    </location>
    <ligand>
        <name>S-adenosyl-L-methionine</name>
        <dbReference type="ChEBI" id="CHEBI:59789"/>
    </ligand>
</feature>
<dbReference type="PANTHER" id="PTHR23417">
    <property type="entry name" value="3-DEOXY-D-MANNO-OCTULOSONIC-ACID TRANSFERASE/TRNA GUANINE-N 7 - -METHYLTRANSFERASE"/>
    <property type="match status" value="1"/>
</dbReference>
<name>A0ABS1E2R9_9GAMM</name>
<evidence type="ECO:0000256" key="8">
    <source>
        <dbReference type="SAM" id="MobiDB-lite"/>
    </source>
</evidence>
<keyword evidence="5 7" id="KW-0949">S-adenosyl-L-methionine</keyword>
<evidence type="ECO:0000313" key="10">
    <source>
        <dbReference type="Proteomes" id="UP000738126"/>
    </source>
</evidence>
<keyword evidence="10" id="KW-1185">Reference proteome</keyword>
<feature type="region of interest" description="Disordered" evidence="8">
    <location>
        <begin position="215"/>
        <end position="238"/>
    </location>
</feature>
<evidence type="ECO:0000256" key="6">
    <source>
        <dbReference type="ARBA" id="ARBA00022694"/>
    </source>
</evidence>
<dbReference type="NCBIfam" id="TIGR00091">
    <property type="entry name" value="tRNA (guanosine(46)-N7)-methyltransferase TrmB"/>
    <property type="match status" value="1"/>
</dbReference>
<evidence type="ECO:0000256" key="7">
    <source>
        <dbReference type="HAMAP-Rule" id="MF_01057"/>
    </source>
</evidence>
<proteinExistence type="inferred from homology"/>
<evidence type="ECO:0000256" key="4">
    <source>
        <dbReference type="ARBA" id="ARBA00022679"/>
    </source>
</evidence>
<dbReference type="PROSITE" id="PS51625">
    <property type="entry name" value="SAM_MT_TRMB"/>
    <property type="match status" value="1"/>
</dbReference>
<evidence type="ECO:0000313" key="9">
    <source>
        <dbReference type="EMBL" id="MBK1725522.1"/>
    </source>
</evidence>
<accession>A0ABS1E2R9</accession>
<dbReference type="InterPro" id="IPR029063">
    <property type="entry name" value="SAM-dependent_MTases_sf"/>
</dbReference>
<feature type="binding site" evidence="7">
    <location>
        <position position="74"/>
    </location>
    <ligand>
        <name>S-adenosyl-L-methionine</name>
        <dbReference type="ChEBI" id="CHEBI:59789"/>
    </ligand>
</feature>
<dbReference type="PANTHER" id="PTHR23417:SF14">
    <property type="entry name" value="PENTACOTRIPEPTIDE-REPEAT REGION OF PRORP DOMAIN-CONTAINING PROTEIN"/>
    <property type="match status" value="1"/>
</dbReference>
<evidence type="ECO:0000256" key="3">
    <source>
        <dbReference type="ARBA" id="ARBA00022603"/>
    </source>
</evidence>
<dbReference type="Pfam" id="PF02390">
    <property type="entry name" value="Methyltransf_4"/>
    <property type="match status" value="1"/>
</dbReference>
<dbReference type="InterPro" id="IPR055361">
    <property type="entry name" value="tRNA_methyltr_TrmB_bact"/>
</dbReference>
<feature type="binding site" evidence="7">
    <location>
        <position position="101"/>
    </location>
    <ligand>
        <name>S-adenosyl-L-methionine</name>
        <dbReference type="ChEBI" id="CHEBI:59789"/>
    </ligand>
</feature>
<dbReference type="EC" id="2.1.1.33" evidence="7"/>
<comment type="caution">
    <text evidence="7">Lacks conserved residue(s) required for the propagation of feature annotation.</text>
</comment>
<keyword evidence="6 7" id="KW-0819">tRNA processing</keyword>
<dbReference type="HAMAP" id="MF_01057">
    <property type="entry name" value="tRNA_methyltr_TrmB"/>
    <property type="match status" value="1"/>
</dbReference>
<dbReference type="InterPro" id="IPR003358">
    <property type="entry name" value="tRNA_(Gua-N-7)_MeTrfase_Trmb"/>
</dbReference>
<evidence type="ECO:0000256" key="1">
    <source>
        <dbReference type="ARBA" id="ARBA00000142"/>
    </source>
</evidence>
<evidence type="ECO:0000256" key="2">
    <source>
        <dbReference type="ARBA" id="ARBA00003015"/>
    </source>
</evidence>
<organism evidence="9 10">
    <name type="scientific">Halorhodospira neutriphila</name>
    <dbReference type="NCBI Taxonomy" id="168379"/>
    <lineage>
        <taxon>Bacteria</taxon>
        <taxon>Pseudomonadati</taxon>
        <taxon>Pseudomonadota</taxon>
        <taxon>Gammaproteobacteria</taxon>
        <taxon>Chromatiales</taxon>
        <taxon>Ectothiorhodospiraceae</taxon>
        <taxon>Halorhodospira</taxon>
    </lineage>
</organism>
<dbReference type="SUPFAM" id="SSF53335">
    <property type="entry name" value="S-adenosyl-L-methionine-dependent methyltransferases"/>
    <property type="match status" value="1"/>
</dbReference>
<dbReference type="Proteomes" id="UP000738126">
    <property type="component" value="Unassembled WGS sequence"/>
</dbReference>
<gene>
    <name evidence="7" type="primary">trmB</name>
    <name evidence="9" type="ORF">CKO13_00460</name>
</gene>
<evidence type="ECO:0000256" key="5">
    <source>
        <dbReference type="ARBA" id="ARBA00022691"/>
    </source>
</evidence>
<reference evidence="9 10" key="1">
    <citation type="journal article" date="2020" name="Microorganisms">
        <title>Osmotic Adaptation and Compatible Solute Biosynthesis of Phototrophic Bacteria as Revealed from Genome Analyses.</title>
        <authorList>
            <person name="Imhoff J.F."/>
            <person name="Rahn T."/>
            <person name="Kunzel S."/>
            <person name="Keller A."/>
            <person name="Neulinger S.C."/>
        </authorList>
    </citation>
    <scope>NUCLEOTIDE SEQUENCE [LARGE SCALE GENOMIC DNA]</scope>
    <source>
        <strain evidence="9 10">DSM 15116</strain>
    </source>
</reference>
<sequence>MRSFVRREGRLTRGQARALERLWPAYGVAPEGALELDALFGRRAPRVLDIGFGDGEALVEMAAGDPQRDYLGAEVYRPGVGHCLLCAEAAQLANLRVTPLDAVALLREHLPPASLDEVLILFPDPWPKKRHHKRRIVQPAVLDLLAGRLRGGGVLHLATDRADYAAWMLETLEADPRFTNLAGAGRFLPPPAPRPETKFERRGRELGHEVFDLRYALHSTHPPTTDPSGESGGGSHGR</sequence>
<comment type="pathway">
    <text evidence="7">tRNA modification; N(7)-methylguanine-tRNA biosynthesis.</text>
</comment>
<comment type="caution">
    <text evidence="9">The sequence shown here is derived from an EMBL/GenBank/DDBJ whole genome shotgun (WGS) entry which is preliminary data.</text>
</comment>
<feature type="binding site" evidence="7">
    <location>
        <position position="124"/>
    </location>
    <ligand>
        <name>S-adenosyl-L-methionine</name>
        <dbReference type="ChEBI" id="CHEBI:59789"/>
    </ligand>
</feature>
<dbReference type="RefSeq" id="WP_200255731.1">
    <property type="nucleotide sequence ID" value="NZ_NRSH01000002.1"/>
</dbReference>
<comment type="function">
    <text evidence="2 7">Catalyzes the formation of N(7)-methylguanine at position 46 (m7G46) in tRNA.</text>
</comment>
<keyword evidence="3 7" id="KW-0489">Methyltransferase</keyword>
<comment type="similarity">
    <text evidence="7">Belongs to the class I-like SAM-binding methyltransferase superfamily. TrmB family.</text>
</comment>
<feature type="binding site" evidence="7">
    <location>
        <position position="160"/>
    </location>
    <ligand>
        <name>substrate</name>
    </ligand>
</feature>
<comment type="catalytic activity">
    <reaction evidence="1 7">
        <text>guanosine(46) in tRNA + S-adenosyl-L-methionine = N(7)-methylguanosine(46) in tRNA + S-adenosyl-L-homocysteine</text>
        <dbReference type="Rhea" id="RHEA:42708"/>
        <dbReference type="Rhea" id="RHEA-COMP:10188"/>
        <dbReference type="Rhea" id="RHEA-COMP:10189"/>
        <dbReference type="ChEBI" id="CHEBI:57856"/>
        <dbReference type="ChEBI" id="CHEBI:59789"/>
        <dbReference type="ChEBI" id="CHEBI:74269"/>
        <dbReference type="ChEBI" id="CHEBI:74480"/>
        <dbReference type="EC" id="2.1.1.33"/>
    </reaction>
</comment>
<feature type="binding site" evidence="7">
    <location>
        <position position="128"/>
    </location>
    <ligand>
        <name>substrate</name>
    </ligand>
</feature>
<protein>
    <recommendedName>
        <fullName evidence="7">tRNA (guanine-N(7)-)-methyltransferase</fullName>
        <ecNumber evidence="7">2.1.1.33</ecNumber>
    </recommendedName>
    <alternativeName>
        <fullName evidence="7">tRNA (guanine(46)-N(7))-methyltransferase</fullName>
    </alternativeName>
    <alternativeName>
        <fullName evidence="7">tRNA(m7G46)-methyltransferase</fullName>
    </alternativeName>
</protein>